<dbReference type="Gene3D" id="1.20.1280.290">
    <property type="match status" value="2"/>
</dbReference>
<evidence type="ECO:0000256" key="7">
    <source>
        <dbReference type="ARBA" id="ARBA00022597"/>
    </source>
</evidence>
<evidence type="ECO:0000256" key="15">
    <source>
        <dbReference type="SAM" id="Phobius"/>
    </source>
</evidence>
<evidence type="ECO:0000256" key="14">
    <source>
        <dbReference type="ARBA" id="ARBA00054132"/>
    </source>
</evidence>
<keyword evidence="18" id="KW-1185">Reference proteome</keyword>
<evidence type="ECO:0000256" key="6">
    <source>
        <dbReference type="ARBA" id="ARBA00022475"/>
    </source>
</evidence>
<evidence type="ECO:0000256" key="10">
    <source>
        <dbReference type="ARBA" id="ARBA00022989"/>
    </source>
</evidence>
<dbReference type="GO" id="GO:0000139">
    <property type="term" value="C:Golgi membrane"/>
    <property type="evidence" value="ECO:0007669"/>
    <property type="project" value="UniProtKB-SubCell"/>
</dbReference>
<reference evidence="17" key="3">
    <citation type="submission" date="2025-09" db="UniProtKB">
        <authorList>
            <consortium name="Ensembl"/>
        </authorList>
    </citation>
    <scope>IDENTIFICATION</scope>
</reference>
<keyword evidence="16" id="KW-0732">Signal</keyword>
<evidence type="ECO:0000256" key="16">
    <source>
        <dbReference type="SAM" id="SignalP"/>
    </source>
</evidence>
<feature type="signal peptide" evidence="16">
    <location>
        <begin position="1"/>
        <end position="21"/>
    </location>
</feature>
<evidence type="ECO:0000256" key="2">
    <source>
        <dbReference type="ARBA" id="ARBA00004653"/>
    </source>
</evidence>
<dbReference type="GeneTree" id="ENSGT00390000007801"/>
<comment type="function">
    <text evidence="14">Mediates sugar transport across membranes.</text>
</comment>
<dbReference type="InterPro" id="IPR047664">
    <property type="entry name" value="SWEET"/>
</dbReference>
<dbReference type="GO" id="GO:0051119">
    <property type="term" value="F:sugar transmembrane transporter activity"/>
    <property type="evidence" value="ECO:0007669"/>
    <property type="project" value="InterPro"/>
</dbReference>
<dbReference type="FunFam" id="1.20.1280.290:FF:000010">
    <property type="entry name" value="Sugar transporter SWEET"/>
    <property type="match status" value="1"/>
</dbReference>
<dbReference type="GO" id="GO:0005886">
    <property type="term" value="C:plasma membrane"/>
    <property type="evidence" value="ECO:0007669"/>
    <property type="project" value="UniProtKB-SubCell"/>
</dbReference>
<evidence type="ECO:0000256" key="9">
    <source>
        <dbReference type="ARBA" id="ARBA00022737"/>
    </source>
</evidence>
<organism evidence="17 18">
    <name type="scientific">Taeniopygia guttata</name>
    <name type="common">Zebra finch</name>
    <name type="synonym">Poephila guttata</name>
    <dbReference type="NCBI Taxonomy" id="59729"/>
    <lineage>
        <taxon>Eukaryota</taxon>
        <taxon>Metazoa</taxon>
        <taxon>Chordata</taxon>
        <taxon>Craniata</taxon>
        <taxon>Vertebrata</taxon>
        <taxon>Euteleostomi</taxon>
        <taxon>Archelosauria</taxon>
        <taxon>Archosauria</taxon>
        <taxon>Dinosauria</taxon>
        <taxon>Saurischia</taxon>
        <taxon>Theropoda</taxon>
        <taxon>Coelurosauria</taxon>
        <taxon>Aves</taxon>
        <taxon>Neognathae</taxon>
        <taxon>Neoaves</taxon>
        <taxon>Telluraves</taxon>
        <taxon>Australaves</taxon>
        <taxon>Passeriformes</taxon>
        <taxon>Passeroidea</taxon>
        <taxon>Estrildidae</taxon>
        <taxon>Estrildinae</taxon>
        <taxon>Taeniopygia</taxon>
    </lineage>
</organism>
<proteinExistence type="inferred from homology"/>
<name>A0A674G8K0_TAEGU</name>
<feature type="transmembrane region" description="Helical" evidence="15">
    <location>
        <begin position="92"/>
        <end position="111"/>
    </location>
</feature>
<evidence type="ECO:0000256" key="11">
    <source>
        <dbReference type="ARBA" id="ARBA00023034"/>
    </source>
</evidence>
<keyword evidence="7" id="KW-0762">Sugar transport</keyword>
<keyword evidence="11" id="KW-0333">Golgi apparatus</keyword>
<dbReference type="PANTHER" id="PTHR10791:SF30">
    <property type="entry name" value="SUGAR TRANSPORTER SWEET1"/>
    <property type="match status" value="1"/>
</dbReference>
<dbReference type="AlphaFoldDB" id="A0A674G8K0"/>
<reference evidence="17" key="2">
    <citation type="submission" date="2025-08" db="UniProtKB">
        <authorList>
            <consortium name="Ensembl"/>
        </authorList>
    </citation>
    <scope>IDENTIFICATION</scope>
</reference>
<evidence type="ECO:0000256" key="13">
    <source>
        <dbReference type="ARBA" id="ARBA00031430"/>
    </source>
</evidence>
<reference evidence="17 18" key="1">
    <citation type="journal article" date="2010" name="Nature">
        <title>The genome of a songbird.</title>
        <authorList>
            <person name="Warren W.C."/>
            <person name="Clayton D.F."/>
            <person name="Ellegren H."/>
            <person name="Arnold A.P."/>
            <person name="Hillier L.W."/>
            <person name="Kunstner A."/>
            <person name="Searle S."/>
            <person name="White S."/>
            <person name="Vilella A.J."/>
            <person name="Fairley S."/>
            <person name="Heger A."/>
            <person name="Kong L."/>
            <person name="Ponting C.P."/>
            <person name="Jarvis E.D."/>
            <person name="Mello C.V."/>
            <person name="Minx P."/>
            <person name="Lovell P."/>
            <person name="Velho T.A."/>
            <person name="Ferris M."/>
            <person name="Balakrishnan C.N."/>
            <person name="Sinha S."/>
            <person name="Blatti C."/>
            <person name="London S.E."/>
            <person name="Li Y."/>
            <person name="Lin Y.C."/>
            <person name="George J."/>
            <person name="Sweedler J."/>
            <person name="Southey B."/>
            <person name="Gunaratne P."/>
            <person name="Watson M."/>
            <person name="Nam K."/>
            <person name="Backstrom N."/>
            <person name="Smeds L."/>
            <person name="Nabholz B."/>
            <person name="Itoh Y."/>
            <person name="Whitney O."/>
            <person name="Pfenning A.R."/>
            <person name="Howard J."/>
            <person name="Volker M."/>
            <person name="Skinner B.M."/>
            <person name="Griffin D.K."/>
            <person name="Ye L."/>
            <person name="McLaren W.M."/>
            <person name="Flicek P."/>
            <person name="Quesada V."/>
            <person name="Velasco G."/>
            <person name="Lopez-Otin C."/>
            <person name="Puente X.S."/>
            <person name="Olender T."/>
            <person name="Lancet D."/>
            <person name="Smit A.F."/>
            <person name="Hubley R."/>
            <person name="Konkel M.K."/>
            <person name="Walker J.A."/>
            <person name="Batzer M.A."/>
            <person name="Gu W."/>
            <person name="Pollock D.D."/>
            <person name="Chen L."/>
            <person name="Cheng Z."/>
            <person name="Eichler E.E."/>
            <person name="Stapley J."/>
            <person name="Slate J."/>
            <person name="Ekblom R."/>
            <person name="Birkhead T."/>
            <person name="Burke T."/>
            <person name="Burt D."/>
            <person name="Scharff C."/>
            <person name="Adam I."/>
            <person name="Richard H."/>
            <person name="Sultan M."/>
            <person name="Soldatov A."/>
            <person name="Lehrach H."/>
            <person name="Edwards S.V."/>
            <person name="Yang S.P."/>
            <person name="Li X."/>
            <person name="Graves T."/>
            <person name="Fulton L."/>
            <person name="Nelson J."/>
            <person name="Chinwalla A."/>
            <person name="Hou S."/>
            <person name="Mardis E.R."/>
            <person name="Wilson R.K."/>
        </authorList>
    </citation>
    <scope>NUCLEOTIDE SEQUENCE [LARGE SCALE GENOMIC DNA]</scope>
</reference>
<sequence>MVVSVLAGVCLAATLAMFATGLSDLRQMLATKSVENIQFLPFLTTDANNLSWLGYGCLKGDGTVITVNAIGAALQTLYILVYLYYSPAKRPVLLQVLLLLAVVVTGCGYFSMLVDAGTRLTRLGLFCSVFTISMYLSPLADLAKVVRSKSTRCLSFPLTVTTLVASSSWTLYGLQLHDPYITVGWGAPWLAVSSPWGGGMPRGAIPSHPIPSHLISYPHLSYSTAAPSPSHPHFTPLHPHSTPLPSCPIPFPPHCHPIPACLILPLLHLTAIPSHFIPSQPILSFSIPTPLPSHPILSHPILSHPILSHPIPSHPIPSHPIPSHPIPSHPIPSQPILSFSIPTPQPSHPIFSHPSLSYPSPFPPHCHPIPSYPILSYPILSYPILSYPILSYPILSYPILSYPILSYPILSYPILSYPILSYPILSYPILSYPILSYPILSYPILSYPILSYPILSYPNPILS</sequence>
<comment type="subcellular location">
    <subcellularLocation>
        <location evidence="1">Cell membrane</location>
        <topology evidence="1">Multi-pass membrane protein</topology>
    </subcellularLocation>
    <subcellularLocation>
        <location evidence="2">Golgi apparatus membrane</location>
        <topology evidence="2">Multi-pass membrane protein</topology>
    </subcellularLocation>
</comment>
<dbReference type="Proteomes" id="UP000007754">
    <property type="component" value="Chromosome 25"/>
</dbReference>
<feature type="chain" id="PRO_5025538318" description="Sugar transporter SWEET1" evidence="16">
    <location>
        <begin position="22"/>
        <end position="463"/>
    </location>
</feature>
<evidence type="ECO:0000256" key="12">
    <source>
        <dbReference type="ARBA" id="ARBA00023136"/>
    </source>
</evidence>
<evidence type="ECO:0000256" key="3">
    <source>
        <dbReference type="ARBA" id="ARBA00007809"/>
    </source>
</evidence>
<dbReference type="PANTHER" id="PTHR10791">
    <property type="entry name" value="RAG1-ACTIVATING PROTEIN 1"/>
    <property type="match status" value="1"/>
</dbReference>
<keyword evidence="9" id="KW-0677">Repeat</keyword>
<protein>
    <recommendedName>
        <fullName evidence="4">Sugar transporter SWEET1</fullName>
    </recommendedName>
    <alternativeName>
        <fullName evidence="13">Solute carrier family 50 member 1</fullName>
    </alternativeName>
</protein>
<evidence type="ECO:0000256" key="8">
    <source>
        <dbReference type="ARBA" id="ARBA00022692"/>
    </source>
</evidence>
<feature type="transmembrane region" description="Helical" evidence="15">
    <location>
        <begin position="65"/>
        <end position="85"/>
    </location>
</feature>
<keyword evidence="12 15" id="KW-0472">Membrane</keyword>
<gene>
    <name evidence="17" type="primary">SLC50A1</name>
</gene>
<evidence type="ECO:0000313" key="18">
    <source>
        <dbReference type="Proteomes" id="UP000007754"/>
    </source>
</evidence>
<comment type="similarity">
    <text evidence="3">Belongs to the SWEET sugar transporter family.</text>
</comment>
<accession>A0A674G8K0</accession>
<evidence type="ECO:0000256" key="5">
    <source>
        <dbReference type="ARBA" id="ARBA00022448"/>
    </source>
</evidence>
<dbReference type="Ensembl" id="ENSTGUT00000024934.1">
    <property type="protein sequence ID" value="ENSTGUP00000018762.1"/>
    <property type="gene ID" value="ENSTGUG00000024962.1"/>
</dbReference>
<evidence type="ECO:0000313" key="17">
    <source>
        <dbReference type="Ensembl" id="ENSTGUP00000018762.1"/>
    </source>
</evidence>
<keyword evidence="10 15" id="KW-1133">Transmembrane helix</keyword>
<keyword evidence="5" id="KW-0813">Transport</keyword>
<dbReference type="InterPro" id="IPR004316">
    <property type="entry name" value="SWEET_rpt"/>
</dbReference>
<dbReference type="FunFam" id="1.20.1280.290:FF:000004">
    <property type="entry name" value="Sugar transporter SWEET"/>
    <property type="match status" value="1"/>
</dbReference>
<dbReference type="Pfam" id="PF03083">
    <property type="entry name" value="MtN3_slv"/>
    <property type="match status" value="2"/>
</dbReference>
<keyword evidence="6" id="KW-1003">Cell membrane</keyword>
<evidence type="ECO:0000256" key="4">
    <source>
        <dbReference type="ARBA" id="ARBA00021741"/>
    </source>
</evidence>
<keyword evidence="8 15" id="KW-0812">Transmembrane</keyword>
<evidence type="ECO:0000256" key="1">
    <source>
        <dbReference type="ARBA" id="ARBA00004651"/>
    </source>
</evidence>
<dbReference type="InParanoid" id="A0A674G8K0"/>